<feature type="compositionally biased region" description="Basic residues" evidence="1">
    <location>
        <begin position="1513"/>
        <end position="1529"/>
    </location>
</feature>
<dbReference type="InParanoid" id="A0A7I4DHK1"/>
<feature type="region of interest" description="Disordered" evidence="1">
    <location>
        <begin position="1"/>
        <end position="66"/>
    </location>
</feature>
<dbReference type="PANTHER" id="PTHR33416">
    <property type="entry name" value="NUCLEAR PORE COMPLEX PROTEIN NUP1"/>
    <property type="match status" value="1"/>
</dbReference>
<feature type="compositionally biased region" description="Low complexity" evidence="1">
    <location>
        <begin position="761"/>
        <end position="774"/>
    </location>
</feature>
<dbReference type="Gramene" id="Pp3c3_28570V3.2">
    <property type="protein sequence ID" value="Pp3c3_28570V3.2"/>
    <property type="gene ID" value="Pp3c3_28570"/>
</dbReference>
<reference evidence="2 3" key="2">
    <citation type="journal article" date="2018" name="Plant J.">
        <title>The Physcomitrella patens chromosome-scale assembly reveals moss genome structure and evolution.</title>
        <authorList>
            <person name="Lang D."/>
            <person name="Ullrich K.K."/>
            <person name="Murat F."/>
            <person name="Fuchs J."/>
            <person name="Jenkins J."/>
            <person name="Haas F.B."/>
            <person name="Piednoel M."/>
            <person name="Gundlach H."/>
            <person name="Van Bel M."/>
            <person name="Meyberg R."/>
            <person name="Vives C."/>
            <person name="Morata J."/>
            <person name="Symeonidi A."/>
            <person name="Hiss M."/>
            <person name="Muchero W."/>
            <person name="Kamisugi Y."/>
            <person name="Saleh O."/>
            <person name="Blanc G."/>
            <person name="Decker E.L."/>
            <person name="van Gessel N."/>
            <person name="Grimwood J."/>
            <person name="Hayes R.D."/>
            <person name="Graham S.W."/>
            <person name="Gunter L.E."/>
            <person name="McDaniel S.F."/>
            <person name="Hoernstein S.N.W."/>
            <person name="Larsson A."/>
            <person name="Li F.W."/>
            <person name="Perroud P.F."/>
            <person name="Phillips J."/>
            <person name="Ranjan P."/>
            <person name="Rokshar D.S."/>
            <person name="Rothfels C.J."/>
            <person name="Schneider L."/>
            <person name="Shu S."/>
            <person name="Stevenson D.W."/>
            <person name="Thummler F."/>
            <person name="Tillich M."/>
            <person name="Villarreal Aguilar J.C."/>
            <person name="Widiez T."/>
            <person name="Wong G.K."/>
            <person name="Wymore A."/>
            <person name="Zhang Y."/>
            <person name="Zimmer A.D."/>
            <person name="Quatrano R.S."/>
            <person name="Mayer K.F.X."/>
            <person name="Goodstein D."/>
            <person name="Casacuberta J.M."/>
            <person name="Vandepoele K."/>
            <person name="Reski R."/>
            <person name="Cuming A.C."/>
            <person name="Tuskan G.A."/>
            <person name="Maumus F."/>
            <person name="Salse J."/>
            <person name="Schmutz J."/>
            <person name="Rensing S.A."/>
        </authorList>
    </citation>
    <scope>NUCLEOTIDE SEQUENCE [LARGE SCALE GENOMIC DNA]</scope>
    <source>
        <strain evidence="2 3">cv. Gransden 2004</strain>
    </source>
</reference>
<gene>
    <name evidence="2" type="primary">LOC112279889</name>
</gene>
<name>A0A7I4DHK1_PHYPA</name>
<feature type="compositionally biased region" description="Polar residues" evidence="1">
    <location>
        <begin position="815"/>
        <end position="824"/>
    </location>
</feature>
<accession>A0A7I4DHK1</accession>
<dbReference type="GeneID" id="112279889"/>
<feature type="compositionally biased region" description="Polar residues" evidence="1">
    <location>
        <begin position="692"/>
        <end position="703"/>
    </location>
</feature>
<dbReference type="PANTHER" id="PTHR33416:SF20">
    <property type="entry name" value="NUCLEAR PORE COMPLEX PROTEIN NUP1"/>
    <property type="match status" value="1"/>
</dbReference>
<feature type="region of interest" description="Disordered" evidence="1">
    <location>
        <begin position="523"/>
        <end position="581"/>
    </location>
</feature>
<evidence type="ECO:0000256" key="1">
    <source>
        <dbReference type="SAM" id="MobiDB-lite"/>
    </source>
</evidence>
<dbReference type="RefSeq" id="XP_024370387.1">
    <property type="nucleotide sequence ID" value="XM_024514619.2"/>
</dbReference>
<reference evidence="2" key="3">
    <citation type="submission" date="2020-12" db="UniProtKB">
        <authorList>
            <consortium name="EnsemblPlants"/>
        </authorList>
    </citation>
    <scope>IDENTIFICATION</scope>
</reference>
<protein>
    <submittedName>
        <fullName evidence="2">Uncharacterized protein</fullName>
    </submittedName>
</protein>
<dbReference type="Proteomes" id="UP000006727">
    <property type="component" value="Chromosome 3"/>
</dbReference>
<dbReference type="OMA" id="PMFGNSA"/>
<sequence>MAGVAFSPVQNGDRSLYGGGGGGKMRARRGPKRNSTPYDRPAVGRHASAGPQALINANGGTAGGNRREGWLGSRLLGTASKIVTTGASYLYSSFFKRPAGGGVFLLKDAEKTAGEYADGQTDMMSPSAAEAESMEAGSQHGDEDNSSEVESWIRRTFPGEEADRLIASLRSFKQTGAAEEQVDHVSKEPKTANVNQVPALESAPSSGQLSDAQRWREERTKARQEQKSSLWLGGSGKENGTRAGPGTFEIGETVAVDVARAYMGERVTRVVTPVREKVPTPIRHSPYQPSPYLARKQQSNNFSAQYESATVPNTFGLLSPGGIRSRDGVFDDNLRTPPVTRTVGHLQPVPRATAVSSAIGYPLPGEGSKKRSFSAVEDGGYSTGGAIRRLRPRSSLYSPGPGTGFQRRGGLGMYPPLPRILHTPVDVKQKSITMWNQNADTEEKGDVKNVLKHKEGSKGLAMGMNAAVPERASATARKILETLDIMTPPKEKSLESELALVRDRPSTELTTSMMNDKARQTMQSWDYAGPQEEAGPSGRGRNLENDLSSAAGVSRIGAGHGTKTRGKGKASASIPSHNFEEKSTDQTSFYFQDASRLKVSESSLANSSPALGRNKGFQINADVDDSDEESRGANSTLVTSTVTTFSDGKSTCASGGFTFQSSNSFGIAMEPPPTPKPFPSPSSTGPAPKLNGQPTFKFNTGTPADNIVFKLPTSGSGGVDNNVHTKDMKLNYQSDNKPDSSPSNVTARETSEPAQEVKGGTSTLSSSSPETSPSAVSLANFETSRAEAKPASAGMFGSSSQTTGFSTGNSSGATLVSNKESSVFSFGKSAASPSAEPATQTSPTAGSGMFGSNGTSSATTFTSPAPAFGSSSAFGMNKGSSLFGAAGSSSAAPTLQSTAPAVTLDDGNKSQKVALGQSPEKANDGSVTAPVTFGLSAAATTSASTPSTHVFSTPTFGVGASSPAPASKSAPLFGLKPASLDSTPVASTTSPSSVSAGFGLSSSLFGSSTFGSSNPAPLFGGASSAPAFGASSTPAFGASSTPAFGASSIPTFGASSTPAFGPSSTATFSTSSASAFGTSSTPAFGASSTPAFGASSTPAFGASSTPAFGASSTPAFGASSTPAFGASSTPAFGASSTPAFGASSTPAFGASSTPAFGASSTPAFGASSTPAFGASSTPAFGASSTPAFGASSTPAFGASSTPAFGASSTPAFGASSTPAFGASSTPAFGASSTPAFGVSNAPNTSGFGGFSSEVSAQPSQSPPVFGFGASGNAGSSSSPASFAFGASAGSGNPFAFGASTGASPTTSTGAFAFGASSAASPTTSTGAFAFGSSSAASPTTSTGAFAFGASSAASPTTSTGAFAFGGSSAASSSPFSFGAKPSSPSMFGTSGTAPAFGSSPNGGMGTDMEDNMADDGQMMASSPPPQQQSLAFGASQNPFGKPSTPVTTPSSVFGGFGSSTAPAGANPFAPSPQQPSPAAANPFAQSPQPGQPLNFGGGGFALGTTGQDSGAKPNRKFIKAKRAGSVKRK</sequence>
<feature type="compositionally biased region" description="Pro residues" evidence="1">
    <location>
        <begin position="670"/>
        <end position="680"/>
    </location>
</feature>
<feature type="region of interest" description="Disordered" evidence="1">
    <location>
        <begin position="117"/>
        <end position="147"/>
    </location>
</feature>
<feature type="compositionally biased region" description="Low complexity" evidence="1">
    <location>
        <begin position="797"/>
        <end position="814"/>
    </location>
</feature>
<feature type="region of interest" description="Disordered" evidence="1">
    <location>
        <begin position="1380"/>
        <end position="1529"/>
    </location>
</feature>
<dbReference type="EMBL" id="ABEU02000003">
    <property type="status" value="NOT_ANNOTATED_CDS"/>
    <property type="molecule type" value="Genomic_DNA"/>
</dbReference>
<organism evidence="2 3">
    <name type="scientific">Physcomitrium patens</name>
    <name type="common">Spreading-leaved earth moss</name>
    <name type="synonym">Physcomitrella patens</name>
    <dbReference type="NCBI Taxonomy" id="3218"/>
    <lineage>
        <taxon>Eukaryota</taxon>
        <taxon>Viridiplantae</taxon>
        <taxon>Streptophyta</taxon>
        <taxon>Embryophyta</taxon>
        <taxon>Bryophyta</taxon>
        <taxon>Bryophytina</taxon>
        <taxon>Bryopsida</taxon>
        <taxon>Funariidae</taxon>
        <taxon>Funariales</taxon>
        <taxon>Funariaceae</taxon>
        <taxon>Physcomitrium</taxon>
    </lineage>
</organism>
<dbReference type="KEGG" id="ppp:112279889"/>
<reference evidence="2 3" key="1">
    <citation type="journal article" date="2008" name="Science">
        <title>The Physcomitrella genome reveals evolutionary insights into the conquest of land by plants.</title>
        <authorList>
            <person name="Rensing S."/>
            <person name="Lang D."/>
            <person name="Zimmer A."/>
            <person name="Terry A."/>
            <person name="Salamov A."/>
            <person name="Shapiro H."/>
            <person name="Nishiyama T."/>
            <person name="Perroud P.-F."/>
            <person name="Lindquist E."/>
            <person name="Kamisugi Y."/>
            <person name="Tanahashi T."/>
            <person name="Sakakibara K."/>
            <person name="Fujita T."/>
            <person name="Oishi K."/>
            <person name="Shin-I T."/>
            <person name="Kuroki Y."/>
            <person name="Toyoda A."/>
            <person name="Suzuki Y."/>
            <person name="Hashimoto A."/>
            <person name="Yamaguchi K."/>
            <person name="Sugano A."/>
            <person name="Kohara Y."/>
            <person name="Fujiyama A."/>
            <person name="Anterola A."/>
            <person name="Aoki S."/>
            <person name="Ashton N."/>
            <person name="Barbazuk W.B."/>
            <person name="Barker E."/>
            <person name="Bennetzen J."/>
            <person name="Bezanilla M."/>
            <person name="Blankenship R."/>
            <person name="Cho S.H."/>
            <person name="Dutcher S."/>
            <person name="Estelle M."/>
            <person name="Fawcett J.A."/>
            <person name="Gundlach H."/>
            <person name="Hanada K."/>
            <person name="Heyl A."/>
            <person name="Hicks K.A."/>
            <person name="Hugh J."/>
            <person name="Lohr M."/>
            <person name="Mayer K."/>
            <person name="Melkozernov A."/>
            <person name="Murata T."/>
            <person name="Nelson D."/>
            <person name="Pils B."/>
            <person name="Prigge M."/>
            <person name="Reiss B."/>
            <person name="Renner T."/>
            <person name="Rombauts S."/>
            <person name="Rushton P."/>
            <person name="Sanderfoot A."/>
            <person name="Schween G."/>
            <person name="Shiu S.-H."/>
            <person name="Stueber K."/>
            <person name="Theodoulou F.L."/>
            <person name="Tu H."/>
            <person name="Van de Peer Y."/>
            <person name="Verrier P.J."/>
            <person name="Waters E."/>
            <person name="Wood A."/>
            <person name="Yang L."/>
            <person name="Cove D."/>
            <person name="Cuming A."/>
            <person name="Hasebe M."/>
            <person name="Lucas S."/>
            <person name="Mishler D.B."/>
            <person name="Reski R."/>
            <person name="Grigoriev I."/>
            <person name="Quatrano R.S."/>
            <person name="Boore J.L."/>
        </authorList>
    </citation>
    <scope>NUCLEOTIDE SEQUENCE [LARGE SCALE GENOMIC DNA]</scope>
    <source>
        <strain evidence="2 3">cv. Gransden 2004</strain>
    </source>
</reference>
<feature type="compositionally biased region" description="Basic and acidic residues" evidence="1">
    <location>
        <begin position="213"/>
        <end position="226"/>
    </location>
</feature>
<evidence type="ECO:0000313" key="2">
    <source>
        <dbReference type="EnsemblPlants" id="Pp3c3_28570V3.2"/>
    </source>
</evidence>
<dbReference type="FunCoup" id="A0A7I4DHK1">
    <property type="interactions" value="1752"/>
</dbReference>
<dbReference type="GO" id="GO:0071763">
    <property type="term" value="P:nuclear membrane organization"/>
    <property type="evidence" value="ECO:0000318"/>
    <property type="project" value="GO_Central"/>
</dbReference>
<feature type="compositionally biased region" description="Basic and acidic residues" evidence="1">
    <location>
        <begin position="181"/>
        <end position="190"/>
    </location>
</feature>
<keyword evidence="3" id="KW-1185">Reference proteome</keyword>
<feature type="region of interest" description="Disordered" evidence="1">
    <location>
        <begin position="884"/>
        <end position="927"/>
    </location>
</feature>
<dbReference type="EnsemblPlants" id="Pp3c3_28570V3.2">
    <property type="protein sequence ID" value="Pp3c3_28570V3.2"/>
    <property type="gene ID" value="Pp3c3_28570"/>
</dbReference>
<dbReference type="GO" id="GO:0005635">
    <property type="term" value="C:nuclear envelope"/>
    <property type="evidence" value="ECO:0000318"/>
    <property type="project" value="GO_Central"/>
</dbReference>
<feature type="compositionally biased region" description="Polar residues" evidence="1">
    <location>
        <begin position="1434"/>
        <end position="1451"/>
    </location>
</feature>
<proteinExistence type="predicted"/>
<feature type="region of interest" description="Disordered" evidence="1">
    <location>
        <begin position="663"/>
        <end position="862"/>
    </location>
</feature>
<dbReference type="OrthoDB" id="3797628at2759"/>
<feature type="region of interest" description="Disordered" evidence="1">
    <location>
        <begin position="177"/>
        <end position="246"/>
    </location>
</feature>
<feature type="compositionally biased region" description="Polar residues" evidence="1">
    <location>
        <begin position="837"/>
        <end position="854"/>
    </location>
</feature>
<feature type="compositionally biased region" description="Low complexity" evidence="1">
    <location>
        <begin position="123"/>
        <end position="136"/>
    </location>
</feature>
<evidence type="ECO:0000313" key="3">
    <source>
        <dbReference type="Proteomes" id="UP000006727"/>
    </source>
</evidence>
<feature type="compositionally biased region" description="Polar residues" evidence="1">
    <location>
        <begin position="731"/>
        <end position="748"/>
    </location>
</feature>
<feature type="compositionally biased region" description="Low complexity" evidence="1">
    <location>
        <begin position="1476"/>
        <end position="1488"/>
    </location>
</feature>